<dbReference type="InterPro" id="IPR012442">
    <property type="entry name" value="DUF1645_plant"/>
</dbReference>
<feature type="region of interest" description="Disordered" evidence="1">
    <location>
        <begin position="1"/>
        <end position="87"/>
    </location>
</feature>
<feature type="compositionally biased region" description="Polar residues" evidence="1">
    <location>
        <begin position="1"/>
        <end position="11"/>
    </location>
</feature>
<organism evidence="2 3">
    <name type="scientific">Punica granatum</name>
    <name type="common">Pomegranate</name>
    <dbReference type="NCBI Taxonomy" id="22663"/>
    <lineage>
        <taxon>Eukaryota</taxon>
        <taxon>Viridiplantae</taxon>
        <taxon>Streptophyta</taxon>
        <taxon>Embryophyta</taxon>
        <taxon>Tracheophyta</taxon>
        <taxon>Spermatophyta</taxon>
        <taxon>Magnoliopsida</taxon>
        <taxon>eudicotyledons</taxon>
        <taxon>Gunneridae</taxon>
        <taxon>Pentapetalae</taxon>
        <taxon>rosids</taxon>
        <taxon>malvids</taxon>
        <taxon>Myrtales</taxon>
        <taxon>Lythraceae</taxon>
        <taxon>Punica</taxon>
    </lineage>
</organism>
<gene>
    <name evidence="2" type="ORF">CRG98_036970</name>
</gene>
<feature type="region of interest" description="Disordered" evidence="1">
    <location>
        <begin position="106"/>
        <end position="146"/>
    </location>
</feature>
<feature type="compositionally biased region" description="Basic and acidic residues" evidence="1">
    <location>
        <begin position="19"/>
        <end position="35"/>
    </location>
</feature>
<feature type="compositionally biased region" description="Polar residues" evidence="1">
    <location>
        <begin position="106"/>
        <end position="117"/>
    </location>
</feature>
<evidence type="ECO:0000313" key="3">
    <source>
        <dbReference type="Proteomes" id="UP000233551"/>
    </source>
</evidence>
<protein>
    <submittedName>
        <fullName evidence="2">Uncharacterized protein</fullName>
    </submittedName>
</protein>
<evidence type="ECO:0000256" key="1">
    <source>
        <dbReference type="SAM" id="MobiDB-lite"/>
    </source>
</evidence>
<name>A0A2I0IFB6_PUNGR</name>
<dbReference type="STRING" id="22663.A0A2I0IFB6"/>
<comment type="caution">
    <text evidence="2">The sequence shown here is derived from an EMBL/GenBank/DDBJ whole genome shotgun (WGS) entry which is preliminary data.</text>
</comment>
<proteinExistence type="predicted"/>
<feature type="compositionally biased region" description="Basic and acidic residues" evidence="1">
    <location>
        <begin position="137"/>
        <end position="146"/>
    </location>
</feature>
<sequence>MQAGQPVSMSGTVDAMSEELERSLKIAEFDPKIEPSEQSAELGEQLGSDHEEGEGEDEDGDEDEGEEFEFSFPCGNPNSSPIAAEDAFHNGQIRPIFPVFDQSLLSDEQAASSSSPHQPLRKLFAEGSGRVSTSTKGESEADHCPWEGKTVEEIKSPAAGALCQKSNSTGSSRLWRFRDLVHRSSSDGKDAFVFLNPPAAAPGDSERDRKKKAAKGSQKSEEKTLAAKGRGNGKKAAAAAPPPFYGRSKAAPEKRRSYLPYRPGLVGFFTSVNGMSKNVHPF</sequence>
<dbReference type="AlphaFoldDB" id="A0A2I0IFB6"/>
<reference evidence="2 3" key="1">
    <citation type="submission" date="2017-11" db="EMBL/GenBank/DDBJ databases">
        <title>De-novo sequencing of pomegranate (Punica granatum L.) genome.</title>
        <authorList>
            <person name="Akparov Z."/>
            <person name="Amiraslanov A."/>
            <person name="Hajiyeva S."/>
            <person name="Abbasov M."/>
            <person name="Kaur K."/>
            <person name="Hamwieh A."/>
            <person name="Solovyev V."/>
            <person name="Salamov A."/>
            <person name="Braich B."/>
            <person name="Kosarev P."/>
            <person name="Mahmoud A."/>
            <person name="Hajiyev E."/>
            <person name="Babayeva S."/>
            <person name="Izzatullayeva V."/>
            <person name="Mammadov A."/>
            <person name="Mammadov A."/>
            <person name="Sharifova S."/>
            <person name="Ojaghi J."/>
            <person name="Eynullazada K."/>
            <person name="Bayramov B."/>
            <person name="Abdulazimova A."/>
            <person name="Shahmuradov I."/>
        </authorList>
    </citation>
    <scope>NUCLEOTIDE SEQUENCE [LARGE SCALE GENOMIC DNA]</scope>
    <source>
        <strain evidence="3">cv. AG2017</strain>
        <tissue evidence="2">Leaf</tissue>
    </source>
</reference>
<dbReference type="Proteomes" id="UP000233551">
    <property type="component" value="Unassembled WGS sequence"/>
</dbReference>
<keyword evidence="3" id="KW-1185">Reference proteome</keyword>
<dbReference type="PANTHER" id="PTHR33095:SF114">
    <property type="entry name" value="DUF1645 FAMILY PROTEIN"/>
    <property type="match status" value="1"/>
</dbReference>
<dbReference type="Pfam" id="PF07816">
    <property type="entry name" value="DUF1645"/>
    <property type="match status" value="1"/>
</dbReference>
<feature type="region of interest" description="Disordered" evidence="1">
    <location>
        <begin position="188"/>
        <end position="253"/>
    </location>
</feature>
<feature type="compositionally biased region" description="Low complexity" evidence="1">
    <location>
        <begin position="226"/>
        <end position="239"/>
    </location>
</feature>
<accession>A0A2I0IFB6</accession>
<evidence type="ECO:0000313" key="2">
    <source>
        <dbReference type="EMBL" id="PKI42688.1"/>
    </source>
</evidence>
<dbReference type="EMBL" id="PGOL01003139">
    <property type="protein sequence ID" value="PKI42688.1"/>
    <property type="molecule type" value="Genomic_DNA"/>
</dbReference>
<dbReference type="PANTHER" id="PTHR33095">
    <property type="entry name" value="OS07G0619500 PROTEIN"/>
    <property type="match status" value="1"/>
</dbReference>
<feature type="compositionally biased region" description="Acidic residues" evidence="1">
    <location>
        <begin position="51"/>
        <end position="69"/>
    </location>
</feature>